<keyword evidence="2" id="KW-1185">Reference proteome</keyword>
<evidence type="ECO:0000313" key="2">
    <source>
        <dbReference type="Proteomes" id="UP000275846"/>
    </source>
</evidence>
<dbReference type="WBParaSite" id="SSLN_0002076301-mRNA-1">
    <property type="protein sequence ID" value="SSLN_0002076301-mRNA-1"/>
    <property type="gene ID" value="SSLN_0002076301"/>
</dbReference>
<gene>
    <name evidence="1" type="ORF">SSLN_LOCUS20021</name>
</gene>
<evidence type="ECO:0000313" key="3">
    <source>
        <dbReference type="WBParaSite" id="SSLN_0002076301-mRNA-1"/>
    </source>
</evidence>
<accession>A0A183TU73</accession>
<proteinExistence type="predicted"/>
<name>A0A183TU73_SCHSO</name>
<dbReference type="Proteomes" id="UP000275846">
    <property type="component" value="Unassembled WGS sequence"/>
</dbReference>
<reference evidence="3" key="1">
    <citation type="submission" date="2016-06" db="UniProtKB">
        <authorList>
            <consortium name="WormBaseParasite"/>
        </authorList>
    </citation>
    <scope>IDENTIFICATION</scope>
</reference>
<organism evidence="3">
    <name type="scientific">Schistocephalus solidus</name>
    <name type="common">Tapeworm</name>
    <dbReference type="NCBI Taxonomy" id="70667"/>
    <lineage>
        <taxon>Eukaryota</taxon>
        <taxon>Metazoa</taxon>
        <taxon>Spiralia</taxon>
        <taxon>Lophotrochozoa</taxon>
        <taxon>Platyhelminthes</taxon>
        <taxon>Cestoda</taxon>
        <taxon>Eucestoda</taxon>
        <taxon>Diphyllobothriidea</taxon>
        <taxon>Diphyllobothriidae</taxon>
        <taxon>Schistocephalus</taxon>
    </lineage>
</organism>
<protein>
    <submittedName>
        <fullName evidence="3">DUF2188 domain-containing protein</fullName>
    </submittedName>
</protein>
<evidence type="ECO:0000313" key="1">
    <source>
        <dbReference type="EMBL" id="VDM06407.1"/>
    </source>
</evidence>
<dbReference type="AlphaFoldDB" id="A0A183TU73"/>
<sequence>MPRYASVTVSRPPPQTHFFLFGSDKDDRSRWTVQRYDPHQQRAERVADMEARRWATFSVVGGEWSDSWAHFPRCVY</sequence>
<reference evidence="1 2" key="2">
    <citation type="submission" date="2018-11" db="EMBL/GenBank/DDBJ databases">
        <authorList>
            <consortium name="Pathogen Informatics"/>
        </authorList>
    </citation>
    <scope>NUCLEOTIDE SEQUENCE [LARGE SCALE GENOMIC DNA]</scope>
    <source>
        <strain evidence="1 2">NST_G2</strain>
    </source>
</reference>
<dbReference type="OrthoDB" id="6307471at2759"/>
<dbReference type="EMBL" id="UYSU01051540">
    <property type="protein sequence ID" value="VDM06407.1"/>
    <property type="molecule type" value="Genomic_DNA"/>
</dbReference>